<name>A0A9P4QCI2_9PEZI</name>
<proteinExistence type="predicted"/>
<dbReference type="EMBL" id="MU003783">
    <property type="protein sequence ID" value="KAF2722351.1"/>
    <property type="molecule type" value="Genomic_DNA"/>
</dbReference>
<comment type="caution">
    <text evidence="1">The sequence shown here is derived from an EMBL/GenBank/DDBJ whole genome shotgun (WGS) entry which is preliminary data.</text>
</comment>
<reference evidence="1" key="1">
    <citation type="journal article" date="2020" name="Stud. Mycol.">
        <title>101 Dothideomycetes genomes: a test case for predicting lifestyles and emergence of pathogens.</title>
        <authorList>
            <person name="Haridas S."/>
            <person name="Albert R."/>
            <person name="Binder M."/>
            <person name="Bloem J."/>
            <person name="Labutti K."/>
            <person name="Salamov A."/>
            <person name="Andreopoulos B."/>
            <person name="Baker S."/>
            <person name="Barry K."/>
            <person name="Bills G."/>
            <person name="Bluhm B."/>
            <person name="Cannon C."/>
            <person name="Castanera R."/>
            <person name="Culley D."/>
            <person name="Daum C."/>
            <person name="Ezra D."/>
            <person name="Gonzalez J."/>
            <person name="Henrissat B."/>
            <person name="Kuo A."/>
            <person name="Liang C."/>
            <person name="Lipzen A."/>
            <person name="Lutzoni F."/>
            <person name="Magnuson J."/>
            <person name="Mondo S."/>
            <person name="Nolan M."/>
            <person name="Ohm R."/>
            <person name="Pangilinan J."/>
            <person name="Park H.-J."/>
            <person name="Ramirez L."/>
            <person name="Alfaro M."/>
            <person name="Sun H."/>
            <person name="Tritt A."/>
            <person name="Yoshinaga Y."/>
            <person name="Zwiers L.-H."/>
            <person name="Turgeon B."/>
            <person name="Goodwin S."/>
            <person name="Spatafora J."/>
            <person name="Crous P."/>
            <person name="Grigoriev I."/>
        </authorList>
    </citation>
    <scope>NUCLEOTIDE SEQUENCE</scope>
    <source>
        <strain evidence="1">CBS 116435</strain>
    </source>
</reference>
<evidence type="ECO:0000313" key="2">
    <source>
        <dbReference type="Proteomes" id="UP000799441"/>
    </source>
</evidence>
<dbReference type="AlphaFoldDB" id="A0A9P4QCI2"/>
<dbReference type="Proteomes" id="UP000799441">
    <property type="component" value="Unassembled WGS sequence"/>
</dbReference>
<keyword evidence="2" id="KW-1185">Reference proteome</keyword>
<protein>
    <submittedName>
        <fullName evidence="1">Uncharacterized protein</fullName>
    </submittedName>
</protein>
<sequence>MSTSILRQHRHCCNLFKLQPLITFVVVLLHQGGCGALRCFFSTSLLLFTRNQLFFVLLQRNGSKKAFRYIKVCTHNCFLASSHPAASIGEKGGSLILYMFSRRDTRSTLPTWIGHWDRREDLHG</sequence>
<evidence type="ECO:0000313" key="1">
    <source>
        <dbReference type="EMBL" id="KAF2722351.1"/>
    </source>
</evidence>
<gene>
    <name evidence="1" type="ORF">K431DRAFT_46973</name>
</gene>
<organism evidence="1 2">
    <name type="scientific">Polychaeton citri CBS 116435</name>
    <dbReference type="NCBI Taxonomy" id="1314669"/>
    <lineage>
        <taxon>Eukaryota</taxon>
        <taxon>Fungi</taxon>
        <taxon>Dikarya</taxon>
        <taxon>Ascomycota</taxon>
        <taxon>Pezizomycotina</taxon>
        <taxon>Dothideomycetes</taxon>
        <taxon>Dothideomycetidae</taxon>
        <taxon>Capnodiales</taxon>
        <taxon>Capnodiaceae</taxon>
        <taxon>Polychaeton</taxon>
    </lineage>
</organism>
<accession>A0A9P4QCI2</accession>